<dbReference type="Proteomes" id="UP000316988">
    <property type="component" value="Unassembled WGS sequence"/>
</dbReference>
<dbReference type="InterPro" id="IPR051448">
    <property type="entry name" value="CdaR-like_regulators"/>
</dbReference>
<dbReference type="PANTHER" id="PTHR33744:SF17">
    <property type="entry name" value="CONSERVED PROTEIN"/>
    <property type="match status" value="1"/>
</dbReference>
<organism evidence="4 5">
    <name type="scientific">Aeromicrobium piscarium</name>
    <dbReference type="NCBI Taxonomy" id="2590901"/>
    <lineage>
        <taxon>Bacteria</taxon>
        <taxon>Bacillati</taxon>
        <taxon>Actinomycetota</taxon>
        <taxon>Actinomycetes</taxon>
        <taxon>Propionibacteriales</taxon>
        <taxon>Nocardioidaceae</taxon>
        <taxon>Aeromicrobium</taxon>
    </lineage>
</organism>
<feature type="domain" description="CdaR GGDEF-like" evidence="3">
    <location>
        <begin position="180"/>
        <end position="275"/>
    </location>
</feature>
<dbReference type="Pfam" id="PF17853">
    <property type="entry name" value="GGDEF_2"/>
    <property type="match status" value="1"/>
</dbReference>
<protein>
    <submittedName>
        <fullName evidence="4">PucR family transcriptional regulator</fullName>
    </submittedName>
</protein>
<dbReference type="RefSeq" id="WP_143913465.1">
    <property type="nucleotide sequence ID" value="NZ_VLNT01000007.1"/>
</dbReference>
<reference evidence="4 5" key="1">
    <citation type="submission" date="2019-07" db="EMBL/GenBank/DDBJ databases">
        <authorList>
            <person name="Zhao L.H."/>
        </authorList>
    </citation>
    <scope>NUCLEOTIDE SEQUENCE [LARGE SCALE GENOMIC DNA]</scope>
    <source>
        <strain evidence="4 5">Co35</strain>
    </source>
</reference>
<evidence type="ECO:0000313" key="4">
    <source>
        <dbReference type="EMBL" id="TSD62832.1"/>
    </source>
</evidence>
<dbReference type="Gene3D" id="1.10.10.2840">
    <property type="entry name" value="PucR C-terminal helix-turn-helix domain"/>
    <property type="match status" value="1"/>
</dbReference>
<dbReference type="OrthoDB" id="3190266at2"/>
<proteinExistence type="inferred from homology"/>
<gene>
    <name evidence="4" type="ORF">FNM00_10715</name>
</gene>
<dbReference type="AlphaFoldDB" id="A0A554S932"/>
<evidence type="ECO:0000313" key="5">
    <source>
        <dbReference type="Proteomes" id="UP000316988"/>
    </source>
</evidence>
<evidence type="ECO:0000259" key="3">
    <source>
        <dbReference type="Pfam" id="PF17853"/>
    </source>
</evidence>
<dbReference type="InterPro" id="IPR042070">
    <property type="entry name" value="PucR_C-HTH_sf"/>
</dbReference>
<dbReference type="InterPro" id="IPR041522">
    <property type="entry name" value="CdaR_GGDEF"/>
</dbReference>
<dbReference type="EMBL" id="VLNT01000007">
    <property type="protein sequence ID" value="TSD62832.1"/>
    <property type="molecule type" value="Genomic_DNA"/>
</dbReference>
<sequence length="396" mass="42676">MTSPGVPAVARHDGGDLFDLAGRLAGEVGAPITIEDPQTVVLAYSVGSQDVDEARVGTILGRRIPDRYRTALAEAGVFDRLASSDEVIVVELDRLRMVPRAVVAVRDRDGRLLGSIWAAVSEPPSPGQVDALRAAVPAVARRLRRARYAAEPDRQVRAELLEDLLTGDARAGSLVPMLAMRGPWRVAVVRGGTESGPRQIHAALDAHLAAMAPSALCAALGRDVYALLSAPDAMRLLNDFVLRYERRDHVAVGIGSLAEHAEQLSASRAAAEDVVESLWRRGRTGTVATLEAAFADVLVDRVAPFLAAHRGASPLTRLIDHDEQHDSGLVDVVRAVLECQDIAGAAQALHVHPNTVRNRLRRAAERCDVRLDDPDTRLALSIALRLHDRDRRSDAP</sequence>
<feature type="domain" description="PucR C-terminal helix-turn-helix" evidence="2">
    <location>
        <begin position="329"/>
        <end position="386"/>
    </location>
</feature>
<dbReference type="InterPro" id="IPR025736">
    <property type="entry name" value="PucR_C-HTH_dom"/>
</dbReference>
<evidence type="ECO:0000256" key="1">
    <source>
        <dbReference type="ARBA" id="ARBA00006754"/>
    </source>
</evidence>
<dbReference type="Pfam" id="PF13556">
    <property type="entry name" value="HTH_30"/>
    <property type="match status" value="1"/>
</dbReference>
<accession>A0A554S932</accession>
<dbReference type="PANTHER" id="PTHR33744">
    <property type="entry name" value="CARBOHYDRATE DIACID REGULATOR"/>
    <property type="match status" value="1"/>
</dbReference>
<comment type="caution">
    <text evidence="4">The sequence shown here is derived from an EMBL/GenBank/DDBJ whole genome shotgun (WGS) entry which is preliminary data.</text>
</comment>
<evidence type="ECO:0000259" key="2">
    <source>
        <dbReference type="Pfam" id="PF13556"/>
    </source>
</evidence>
<name>A0A554S932_9ACTN</name>
<comment type="similarity">
    <text evidence="1">Belongs to the CdaR family.</text>
</comment>
<keyword evidence="5" id="KW-1185">Reference proteome</keyword>